<dbReference type="RefSeq" id="WP_200338608.1">
    <property type="nucleotide sequence ID" value="NZ_NRRL01000001.1"/>
</dbReference>
<evidence type="ECO:0000313" key="2">
    <source>
        <dbReference type="Proteomes" id="UP001296873"/>
    </source>
</evidence>
<sequence length="97" mass="10995">MCPSDQSEPRCQIDAASARGWIMGAFKDPYRLRYARLLDAILDQTRERPFLFQQGQEEITISNDPDGDTPLTTIKIPRRYLVQVLDAPTPTKTGTAR</sequence>
<evidence type="ECO:0000313" key="1">
    <source>
        <dbReference type="EMBL" id="MBK1666558.1"/>
    </source>
</evidence>
<accession>A0ABS1DAD2</accession>
<protein>
    <submittedName>
        <fullName evidence="1">Uncharacterized protein</fullName>
    </submittedName>
</protein>
<name>A0ABS1DAD2_9PROT</name>
<reference evidence="1 2" key="1">
    <citation type="journal article" date="2020" name="Microorganisms">
        <title>Osmotic Adaptation and Compatible Solute Biosynthesis of Phototrophic Bacteria as Revealed from Genome Analyses.</title>
        <authorList>
            <person name="Imhoff J.F."/>
            <person name="Rahn T."/>
            <person name="Kunzel S."/>
            <person name="Keller A."/>
            <person name="Neulinger S.C."/>
        </authorList>
    </citation>
    <scope>NUCLEOTIDE SEQUENCE [LARGE SCALE GENOMIC DNA]</scope>
    <source>
        <strain evidence="1 2">DSM 9895</strain>
    </source>
</reference>
<gene>
    <name evidence="1" type="ORF">CKO28_00690</name>
</gene>
<keyword evidence="2" id="KW-1185">Reference proteome</keyword>
<organism evidence="1 2">
    <name type="scientific">Rhodovibrio sodomensis</name>
    <dbReference type="NCBI Taxonomy" id="1088"/>
    <lineage>
        <taxon>Bacteria</taxon>
        <taxon>Pseudomonadati</taxon>
        <taxon>Pseudomonadota</taxon>
        <taxon>Alphaproteobacteria</taxon>
        <taxon>Rhodospirillales</taxon>
        <taxon>Rhodovibrionaceae</taxon>
        <taxon>Rhodovibrio</taxon>
    </lineage>
</organism>
<proteinExistence type="predicted"/>
<dbReference type="Proteomes" id="UP001296873">
    <property type="component" value="Unassembled WGS sequence"/>
</dbReference>
<comment type="caution">
    <text evidence="1">The sequence shown here is derived from an EMBL/GenBank/DDBJ whole genome shotgun (WGS) entry which is preliminary data.</text>
</comment>
<dbReference type="EMBL" id="NRRL01000001">
    <property type="protein sequence ID" value="MBK1666558.1"/>
    <property type="molecule type" value="Genomic_DNA"/>
</dbReference>